<dbReference type="STRING" id="1390249.BHU72_00795"/>
<dbReference type="AlphaFoldDB" id="A0A1E5L9M4"/>
<feature type="compositionally biased region" description="Basic and acidic residues" evidence="1">
    <location>
        <begin position="82"/>
        <end position="94"/>
    </location>
</feature>
<protein>
    <submittedName>
        <fullName evidence="2">Uncharacterized protein</fullName>
    </submittedName>
</protein>
<evidence type="ECO:0000313" key="3">
    <source>
        <dbReference type="Proteomes" id="UP000095255"/>
    </source>
</evidence>
<dbReference type="EMBL" id="MJAT01000001">
    <property type="protein sequence ID" value="OEH86836.1"/>
    <property type="molecule type" value="Genomic_DNA"/>
</dbReference>
<accession>A0A1E5L9M4</accession>
<organism evidence="2 3">
    <name type="scientific">Desulfuribacillus stibiiarsenatis</name>
    <dbReference type="NCBI Taxonomy" id="1390249"/>
    <lineage>
        <taxon>Bacteria</taxon>
        <taxon>Bacillati</taxon>
        <taxon>Bacillota</taxon>
        <taxon>Desulfuribacillia</taxon>
        <taxon>Desulfuribacillales</taxon>
        <taxon>Desulfuribacillaceae</taxon>
        <taxon>Desulfuribacillus</taxon>
    </lineage>
</organism>
<proteinExistence type="predicted"/>
<keyword evidence="3" id="KW-1185">Reference proteome</keyword>
<comment type="caution">
    <text evidence="2">The sequence shown here is derived from an EMBL/GenBank/DDBJ whole genome shotgun (WGS) entry which is preliminary data.</text>
</comment>
<dbReference type="Proteomes" id="UP000095255">
    <property type="component" value="Unassembled WGS sequence"/>
</dbReference>
<name>A0A1E5L9M4_9FIRM</name>
<evidence type="ECO:0000313" key="2">
    <source>
        <dbReference type="EMBL" id="OEH86836.1"/>
    </source>
</evidence>
<reference evidence="2 3" key="1">
    <citation type="submission" date="2016-09" db="EMBL/GenBank/DDBJ databases">
        <title>Desulfuribacillus arsenicus sp. nov., an obligately anaerobic, dissimilatory arsenic- and antimonate-reducing bacterium isolated from anoxic sediments.</title>
        <authorList>
            <person name="Abin C.A."/>
            <person name="Hollibaugh J.T."/>
        </authorList>
    </citation>
    <scope>NUCLEOTIDE SEQUENCE [LARGE SCALE GENOMIC DNA]</scope>
    <source>
        <strain evidence="2 3">MLFW-2</strain>
    </source>
</reference>
<feature type="region of interest" description="Disordered" evidence="1">
    <location>
        <begin position="68"/>
        <end position="94"/>
    </location>
</feature>
<gene>
    <name evidence="2" type="ORF">BHU72_00795</name>
</gene>
<evidence type="ECO:0000256" key="1">
    <source>
        <dbReference type="SAM" id="MobiDB-lite"/>
    </source>
</evidence>
<sequence length="94" mass="11006">MTFFIEHYGFHFDKDLLAVSAGYVRNAFVMASFGEYSEFEHLENILLDAICTEPIEYKDDLEQEESIHGAKYQTKDYTPVAHEYRDDNGEDKKQ</sequence>